<protein>
    <submittedName>
        <fullName evidence="3">PilZ domain-containing protein</fullName>
    </submittedName>
</protein>
<dbReference type="Proteomes" id="UP000698028">
    <property type="component" value="Unassembled WGS sequence"/>
</dbReference>
<reference evidence="3 4" key="1">
    <citation type="submission" date="2021-07" db="EMBL/GenBank/DDBJ databases">
        <title>The draft genome sequence of Sphingomicrobium sp. B8.</title>
        <authorList>
            <person name="Mu L."/>
        </authorList>
    </citation>
    <scope>NUCLEOTIDE SEQUENCE [LARGE SCALE GENOMIC DNA]</scope>
    <source>
        <strain evidence="3 4">B8</strain>
    </source>
</reference>
<feature type="domain" description="PilZ" evidence="2">
    <location>
        <begin position="14"/>
        <end position="98"/>
    </location>
</feature>
<dbReference type="RefSeq" id="WP_218631823.1">
    <property type="nucleotide sequence ID" value="NZ_JAHVAH010000001.1"/>
</dbReference>
<gene>
    <name evidence="3" type="ORF">KTQ36_00395</name>
</gene>
<dbReference type="Pfam" id="PF07238">
    <property type="entry name" value="PilZ"/>
    <property type="match status" value="1"/>
</dbReference>
<feature type="region of interest" description="Disordered" evidence="1">
    <location>
        <begin position="1"/>
        <end position="21"/>
    </location>
</feature>
<accession>A0ABS6V2N9</accession>
<evidence type="ECO:0000313" key="3">
    <source>
        <dbReference type="EMBL" id="MBW0143756.1"/>
    </source>
</evidence>
<dbReference type="InterPro" id="IPR009875">
    <property type="entry name" value="PilZ_domain"/>
</dbReference>
<evidence type="ECO:0000313" key="4">
    <source>
        <dbReference type="Proteomes" id="UP000698028"/>
    </source>
</evidence>
<sequence>MIKARITEADNFEDRRRSERRDVEVDAHVREMGAEGCEARVINLSEHGFMVEAPDAHFEVGTRVWLIIPGRDRASAVVKWTAGTRMGAEFAEPVDTQQLAS</sequence>
<evidence type="ECO:0000256" key="1">
    <source>
        <dbReference type="SAM" id="MobiDB-lite"/>
    </source>
</evidence>
<keyword evidence="4" id="KW-1185">Reference proteome</keyword>
<comment type="caution">
    <text evidence="3">The sequence shown here is derived from an EMBL/GenBank/DDBJ whole genome shotgun (WGS) entry which is preliminary data.</text>
</comment>
<proteinExistence type="predicted"/>
<organism evidence="3 4">
    <name type="scientific">Sphingomicrobium clamense</name>
    <dbReference type="NCBI Taxonomy" id="2851013"/>
    <lineage>
        <taxon>Bacteria</taxon>
        <taxon>Pseudomonadati</taxon>
        <taxon>Pseudomonadota</taxon>
        <taxon>Alphaproteobacteria</taxon>
        <taxon>Sphingomonadales</taxon>
        <taxon>Sphingomonadaceae</taxon>
        <taxon>Sphingomicrobium</taxon>
    </lineage>
</organism>
<name>A0ABS6V2N9_9SPHN</name>
<dbReference type="EMBL" id="JAHVAH010000001">
    <property type="protein sequence ID" value="MBW0143756.1"/>
    <property type="molecule type" value="Genomic_DNA"/>
</dbReference>
<evidence type="ECO:0000259" key="2">
    <source>
        <dbReference type="Pfam" id="PF07238"/>
    </source>
</evidence>